<organism evidence="3 4">
    <name type="scientific">Suillus plorans</name>
    <dbReference type="NCBI Taxonomy" id="116603"/>
    <lineage>
        <taxon>Eukaryota</taxon>
        <taxon>Fungi</taxon>
        <taxon>Dikarya</taxon>
        <taxon>Basidiomycota</taxon>
        <taxon>Agaricomycotina</taxon>
        <taxon>Agaricomycetes</taxon>
        <taxon>Agaricomycetidae</taxon>
        <taxon>Boletales</taxon>
        <taxon>Suillineae</taxon>
        <taxon>Suillaceae</taxon>
        <taxon>Suillus</taxon>
    </lineage>
</organism>
<dbReference type="Pfam" id="PF02179">
    <property type="entry name" value="BAG"/>
    <property type="match status" value="1"/>
</dbReference>
<feature type="domain" description="BAG" evidence="2">
    <location>
        <begin position="273"/>
        <end position="309"/>
    </location>
</feature>
<dbReference type="GO" id="GO:0051087">
    <property type="term" value="F:protein-folding chaperone binding"/>
    <property type="evidence" value="ECO:0007669"/>
    <property type="project" value="InterPro"/>
</dbReference>
<dbReference type="RefSeq" id="XP_041164474.1">
    <property type="nucleotide sequence ID" value="XM_041299694.1"/>
</dbReference>
<gene>
    <name evidence="3" type="ORF">HD556DRAFT_1304750</name>
</gene>
<keyword evidence="4" id="KW-1185">Reference proteome</keyword>
<reference evidence="3" key="1">
    <citation type="journal article" date="2020" name="New Phytol.">
        <title>Comparative genomics reveals dynamic genome evolution in host specialist ectomycorrhizal fungi.</title>
        <authorList>
            <person name="Lofgren L.A."/>
            <person name="Nguyen N.H."/>
            <person name="Vilgalys R."/>
            <person name="Ruytinx J."/>
            <person name="Liao H.L."/>
            <person name="Branco S."/>
            <person name="Kuo A."/>
            <person name="LaButti K."/>
            <person name="Lipzen A."/>
            <person name="Andreopoulos W."/>
            <person name="Pangilinan J."/>
            <person name="Riley R."/>
            <person name="Hundley H."/>
            <person name="Na H."/>
            <person name="Barry K."/>
            <person name="Grigoriev I.V."/>
            <person name="Stajich J.E."/>
            <person name="Kennedy P.G."/>
        </authorList>
    </citation>
    <scope>NUCLEOTIDE SEQUENCE</scope>
    <source>
        <strain evidence="3">S12</strain>
    </source>
</reference>
<sequence length="392" mass="42885">MSCQATPDDGTNMPPPLHTSASQDAGFLRFVVVMINVFHRVHVRMPPEGQQGIQLLDDIFVVFEASQLDDTTIETLIGILTLPGPQRDAVGSSSLTLRCQAPGVLGCINERHKDPATQVERPGRLLPLPSVQVHEQQEVIHQAKKKQNNIDATFFAATFAEKLTDEDTFITGRSQHDGNAQPLEPALTNDGGTSKSEGLEVSSHVSGISTSHSASMNTLESLRELLHTHIHRLPSPIIINFVEKPSSNSSSTPGPLDPSVSSRFLKHQLAIDNLLEMVDAIVCDGDDLVQATRKALVQEIQDHQAYLDRVVCENRLRQKTSNTVLSTEFRRQLPIVHDNSHHFDIPAPLQSLAVSLLSCVFIGVLLHVLGSLSRQNASFLLIVMGRIVTSSL</sequence>
<evidence type="ECO:0000313" key="4">
    <source>
        <dbReference type="Proteomes" id="UP000719766"/>
    </source>
</evidence>
<proteinExistence type="predicted"/>
<dbReference type="GeneID" id="64593458"/>
<dbReference type="OrthoDB" id="2691991at2759"/>
<dbReference type="EMBL" id="JABBWE010000008">
    <property type="protein sequence ID" value="KAG1800732.1"/>
    <property type="molecule type" value="Genomic_DNA"/>
</dbReference>
<dbReference type="Gene3D" id="1.20.58.120">
    <property type="entry name" value="BAG domain"/>
    <property type="match status" value="1"/>
</dbReference>
<dbReference type="InterPro" id="IPR003103">
    <property type="entry name" value="BAG_domain"/>
</dbReference>
<dbReference type="Proteomes" id="UP000719766">
    <property type="component" value="Unassembled WGS sequence"/>
</dbReference>
<accession>A0A9P7DQN3</accession>
<dbReference type="InterPro" id="IPR036533">
    <property type="entry name" value="BAG_dom_sf"/>
</dbReference>
<feature type="region of interest" description="Disordered" evidence="1">
    <location>
        <begin position="171"/>
        <end position="201"/>
    </location>
</feature>
<comment type="caution">
    <text evidence="3">The sequence shown here is derived from an EMBL/GenBank/DDBJ whole genome shotgun (WGS) entry which is preliminary data.</text>
</comment>
<evidence type="ECO:0000259" key="2">
    <source>
        <dbReference type="Pfam" id="PF02179"/>
    </source>
</evidence>
<protein>
    <recommendedName>
        <fullName evidence="2">BAG domain-containing protein</fullName>
    </recommendedName>
</protein>
<name>A0A9P7DQN3_9AGAM</name>
<evidence type="ECO:0000313" key="3">
    <source>
        <dbReference type="EMBL" id="KAG1800732.1"/>
    </source>
</evidence>
<dbReference type="SUPFAM" id="SSF63491">
    <property type="entry name" value="BAG domain"/>
    <property type="match status" value="1"/>
</dbReference>
<evidence type="ECO:0000256" key="1">
    <source>
        <dbReference type="SAM" id="MobiDB-lite"/>
    </source>
</evidence>
<dbReference type="AlphaFoldDB" id="A0A9P7DQN3"/>